<evidence type="ECO:0000313" key="3">
    <source>
        <dbReference type="Proteomes" id="UP000436692"/>
    </source>
</evidence>
<dbReference type="PANTHER" id="PTHR12110:SF53">
    <property type="entry name" value="BLR5974 PROTEIN"/>
    <property type="match status" value="1"/>
</dbReference>
<dbReference type="Gene3D" id="3.20.20.150">
    <property type="entry name" value="Divalent-metal-dependent TIM barrel enzymes"/>
    <property type="match status" value="1"/>
</dbReference>
<dbReference type="Pfam" id="PF01261">
    <property type="entry name" value="AP_endonuc_2"/>
    <property type="match status" value="1"/>
</dbReference>
<dbReference type="PANTHER" id="PTHR12110">
    <property type="entry name" value="HYDROXYPYRUVATE ISOMERASE"/>
    <property type="match status" value="1"/>
</dbReference>
<dbReference type="SUPFAM" id="SSF51658">
    <property type="entry name" value="Xylose isomerase-like"/>
    <property type="match status" value="1"/>
</dbReference>
<dbReference type="RefSeq" id="WP_141748660.1">
    <property type="nucleotide sequence ID" value="NZ_AP023270.1"/>
</dbReference>
<accession>A0AAE5AVD2</accession>
<reference evidence="2 3" key="1">
    <citation type="submission" date="2019-12" db="EMBL/GenBank/DDBJ databases">
        <title>Whole-genome sequencing of Allorhizobium vitis.</title>
        <authorList>
            <person name="Gan H.M."/>
            <person name="Szegedi E."/>
            <person name="Burr T."/>
            <person name="Savka M.A."/>
        </authorList>
    </citation>
    <scope>NUCLEOTIDE SEQUENCE [LARGE SCALE GENOMIC DNA]</scope>
    <source>
        <strain evidence="2 3">CG989</strain>
    </source>
</reference>
<dbReference type="Proteomes" id="UP000436692">
    <property type="component" value="Unassembled WGS sequence"/>
</dbReference>
<organism evidence="2 3">
    <name type="scientific">Agrobacterium vitis</name>
    <name type="common">Rhizobium vitis</name>
    <dbReference type="NCBI Taxonomy" id="373"/>
    <lineage>
        <taxon>Bacteria</taxon>
        <taxon>Pseudomonadati</taxon>
        <taxon>Pseudomonadota</taxon>
        <taxon>Alphaproteobacteria</taxon>
        <taxon>Hyphomicrobiales</taxon>
        <taxon>Rhizobiaceae</taxon>
        <taxon>Rhizobium/Agrobacterium group</taxon>
        <taxon>Agrobacterium</taxon>
    </lineage>
</organism>
<evidence type="ECO:0000259" key="1">
    <source>
        <dbReference type="Pfam" id="PF01261"/>
    </source>
</evidence>
<gene>
    <name evidence="2" type="ORF">GOZ95_05660</name>
</gene>
<dbReference type="AlphaFoldDB" id="A0AAE5AVD2"/>
<feature type="domain" description="Xylose isomerase-like TIM barrel" evidence="1">
    <location>
        <begin position="23"/>
        <end position="207"/>
    </location>
</feature>
<name>A0AAE5AVD2_AGRVI</name>
<evidence type="ECO:0000313" key="2">
    <source>
        <dbReference type="EMBL" id="MUZ56950.1"/>
    </source>
</evidence>
<comment type="caution">
    <text evidence="2">The sequence shown here is derived from an EMBL/GenBank/DDBJ whole genome shotgun (WGS) entry which is preliminary data.</text>
</comment>
<sequence>MSAVRVGLVDWRLPVSGPLAVMLAAQLGVDGIQLDLGGPRRAPWLDEPKRLHELQLTLAGSGLVPLAISANVLNDLGLTAKEGTSLANDVRNVIIRALNVAAELGVDLVFLPSFRRSAITDPPTLTRTAEILRWACDEASQRKILLATENVLAPKQLRTLMALVDSSNFRVVLDTGNISNLGADPVAILRTAGAALARQVHIKNTNDQQPLRAPAPAVLNTLAELRQSSVPINAMILENDYRNGELNRITADIGWLRDQLAAQSNNSMAASQNKIEASVQ</sequence>
<dbReference type="InterPro" id="IPR036237">
    <property type="entry name" value="Xyl_isomerase-like_sf"/>
</dbReference>
<proteinExistence type="predicted"/>
<dbReference type="InterPro" id="IPR050312">
    <property type="entry name" value="IolE/XylAMocC-like"/>
</dbReference>
<dbReference type="InterPro" id="IPR013022">
    <property type="entry name" value="Xyl_isomerase-like_TIM-brl"/>
</dbReference>
<protein>
    <submittedName>
        <fullName evidence="2">TIM barrel protein</fullName>
    </submittedName>
</protein>
<dbReference type="EMBL" id="WPHM01000002">
    <property type="protein sequence ID" value="MUZ56950.1"/>
    <property type="molecule type" value="Genomic_DNA"/>
</dbReference>